<evidence type="ECO:0000256" key="5">
    <source>
        <dbReference type="SAM" id="SignalP"/>
    </source>
</evidence>
<dbReference type="GO" id="GO:0009055">
    <property type="term" value="F:electron transfer activity"/>
    <property type="evidence" value="ECO:0007669"/>
    <property type="project" value="InterPro"/>
</dbReference>
<dbReference type="OrthoDB" id="7365807at2"/>
<sequence>MRRWIALAVGMVCATASVAQDADKTFRLSIPDSLTETGFPQYLLPRFSLKTGTRIERVGADDAADAYFGDTGRAAFADANQVWSMEVGDDPDAQAFSEWLFSAVGRNTIDSFTVDGDTPFSSTVKEERQVVELSFDGDASKGADLSLALCGRCHVVSEANRMKAIGSTPSFKVLRALPDWGDRFQAFYALNPHPAFTQIADVTPPFDISRPSPIAPVEMTLDDLDHILAFVAAETPADLGAPIESR</sequence>
<gene>
    <name evidence="7" type="ORF">SAMN04488045_2917</name>
</gene>
<evidence type="ECO:0000256" key="1">
    <source>
        <dbReference type="ARBA" id="ARBA00022617"/>
    </source>
</evidence>
<dbReference type="PROSITE" id="PS51007">
    <property type="entry name" value="CYTC"/>
    <property type="match status" value="1"/>
</dbReference>
<evidence type="ECO:0000259" key="6">
    <source>
        <dbReference type="PROSITE" id="PS51007"/>
    </source>
</evidence>
<keyword evidence="2 4" id="KW-0479">Metal-binding</keyword>
<accession>A0A1H6A9C8</accession>
<feature type="chain" id="PRO_5009292460" description="Cytochrome c domain-containing protein" evidence="5">
    <location>
        <begin position="22"/>
        <end position="246"/>
    </location>
</feature>
<dbReference type="InterPro" id="IPR009056">
    <property type="entry name" value="Cyt_c-like_dom"/>
</dbReference>
<evidence type="ECO:0000256" key="2">
    <source>
        <dbReference type="ARBA" id="ARBA00022723"/>
    </source>
</evidence>
<dbReference type="EMBL" id="FNUZ01000004">
    <property type="protein sequence ID" value="SEG45061.1"/>
    <property type="molecule type" value="Genomic_DNA"/>
</dbReference>
<dbReference type="GO" id="GO:0046872">
    <property type="term" value="F:metal ion binding"/>
    <property type="evidence" value="ECO:0007669"/>
    <property type="project" value="UniProtKB-KW"/>
</dbReference>
<dbReference type="RefSeq" id="WP_103911218.1">
    <property type="nucleotide sequence ID" value="NZ_FNUZ01000004.1"/>
</dbReference>
<dbReference type="AlphaFoldDB" id="A0A1H6A9C8"/>
<proteinExistence type="predicted"/>
<keyword evidence="5" id="KW-0732">Signal</keyword>
<dbReference type="SUPFAM" id="SSF46626">
    <property type="entry name" value="Cytochrome c"/>
    <property type="match status" value="1"/>
</dbReference>
<feature type="signal peptide" evidence="5">
    <location>
        <begin position="1"/>
        <end position="21"/>
    </location>
</feature>
<reference evidence="7 8" key="1">
    <citation type="submission" date="2016-10" db="EMBL/GenBank/DDBJ databases">
        <authorList>
            <person name="de Groot N.N."/>
        </authorList>
    </citation>
    <scope>NUCLEOTIDE SEQUENCE [LARGE SCALE GENOMIC DNA]</scope>
    <source>
        <strain evidence="7 8">DSM 26915</strain>
    </source>
</reference>
<dbReference type="Proteomes" id="UP000236752">
    <property type="component" value="Unassembled WGS sequence"/>
</dbReference>
<feature type="domain" description="Cytochrome c" evidence="6">
    <location>
        <begin position="137"/>
        <end position="235"/>
    </location>
</feature>
<keyword evidence="3 4" id="KW-0408">Iron</keyword>
<protein>
    <recommendedName>
        <fullName evidence="6">Cytochrome c domain-containing protein</fullName>
    </recommendedName>
</protein>
<evidence type="ECO:0000313" key="7">
    <source>
        <dbReference type="EMBL" id="SEG45061.1"/>
    </source>
</evidence>
<evidence type="ECO:0000256" key="3">
    <source>
        <dbReference type="ARBA" id="ARBA00023004"/>
    </source>
</evidence>
<dbReference type="GO" id="GO:0020037">
    <property type="term" value="F:heme binding"/>
    <property type="evidence" value="ECO:0007669"/>
    <property type="project" value="InterPro"/>
</dbReference>
<dbReference type="InterPro" id="IPR036909">
    <property type="entry name" value="Cyt_c-like_dom_sf"/>
</dbReference>
<name>A0A1H6A9C8_9RHOB</name>
<organism evidence="7 8">
    <name type="scientific">Thalassococcus halodurans</name>
    <dbReference type="NCBI Taxonomy" id="373675"/>
    <lineage>
        <taxon>Bacteria</taxon>
        <taxon>Pseudomonadati</taxon>
        <taxon>Pseudomonadota</taxon>
        <taxon>Alphaproteobacteria</taxon>
        <taxon>Rhodobacterales</taxon>
        <taxon>Roseobacteraceae</taxon>
        <taxon>Thalassococcus</taxon>
    </lineage>
</organism>
<evidence type="ECO:0000256" key="4">
    <source>
        <dbReference type="PROSITE-ProRule" id="PRU00433"/>
    </source>
</evidence>
<keyword evidence="1 4" id="KW-0349">Heme</keyword>
<evidence type="ECO:0000313" key="8">
    <source>
        <dbReference type="Proteomes" id="UP000236752"/>
    </source>
</evidence>
<keyword evidence="8" id="KW-1185">Reference proteome</keyword>